<keyword evidence="1" id="KW-0812">Transmembrane</keyword>
<feature type="domain" description="Lunapark zinc ribbon" evidence="3">
    <location>
        <begin position="254"/>
        <end position="310"/>
    </location>
</feature>
<comment type="caution">
    <text evidence="1">Lacks conserved residue(s) required for the propagation of feature annotation.</text>
</comment>
<dbReference type="PANTHER" id="PTHR22166:SF12">
    <property type="entry name" value="ENDOPLASMIC RETICULUM JUNCTION FORMATION PROTEIN LUNAPARK"/>
    <property type="match status" value="1"/>
</dbReference>
<keyword evidence="1" id="KW-0479">Metal-binding</keyword>
<keyword evidence="1" id="KW-0472">Membrane</keyword>
<dbReference type="PANTHER" id="PTHR22166">
    <property type="entry name" value="ENDOPLASMIC RETICULUM JUNCTION FORMATION PROTEIN LUNAPARK"/>
    <property type="match status" value="1"/>
</dbReference>
<feature type="compositionally biased region" description="Polar residues" evidence="2">
    <location>
        <begin position="325"/>
        <end position="344"/>
    </location>
</feature>
<evidence type="ECO:0000259" key="3">
    <source>
        <dbReference type="Pfam" id="PF10058"/>
    </source>
</evidence>
<comment type="function">
    <text evidence="1">Plays a role in determining ER morphology.</text>
</comment>
<name>A0AAV9JRV9_9PEZI</name>
<organism evidence="4 5">
    <name type="scientific">Oleoguttula mirabilis</name>
    <dbReference type="NCBI Taxonomy" id="1507867"/>
    <lineage>
        <taxon>Eukaryota</taxon>
        <taxon>Fungi</taxon>
        <taxon>Dikarya</taxon>
        <taxon>Ascomycota</taxon>
        <taxon>Pezizomycotina</taxon>
        <taxon>Dothideomycetes</taxon>
        <taxon>Dothideomycetidae</taxon>
        <taxon>Mycosphaerellales</taxon>
        <taxon>Teratosphaeriaceae</taxon>
        <taxon>Oleoguttula</taxon>
    </lineage>
</organism>
<accession>A0AAV9JRV9</accession>
<comment type="caution">
    <text evidence="4">The sequence shown here is derived from an EMBL/GenBank/DDBJ whole genome shotgun (WGS) entry which is preliminary data.</text>
</comment>
<comment type="domain">
    <text evidence="1">The C4-type zinc finger motif is necessary both for its ER three-way tubular junction localization and formation.</text>
</comment>
<keyword evidence="1" id="KW-1133">Transmembrane helix</keyword>
<feature type="region of interest" description="Disordered" evidence="2">
    <location>
        <begin position="318"/>
        <end position="387"/>
    </location>
</feature>
<feature type="region of interest" description="Disordered" evidence="2">
    <location>
        <begin position="135"/>
        <end position="248"/>
    </location>
</feature>
<evidence type="ECO:0000256" key="1">
    <source>
        <dbReference type="RuleBase" id="RU367073"/>
    </source>
</evidence>
<dbReference type="AlphaFoldDB" id="A0AAV9JRV9"/>
<dbReference type="Pfam" id="PF10058">
    <property type="entry name" value="Zn_ribbon_10"/>
    <property type="match status" value="1"/>
</dbReference>
<dbReference type="GO" id="GO:0008270">
    <property type="term" value="F:zinc ion binding"/>
    <property type="evidence" value="ECO:0007669"/>
    <property type="project" value="UniProtKB-KW"/>
</dbReference>
<protein>
    <recommendedName>
        <fullName evidence="1">Endoplasmic reticulum junction formation protein lunapark</fullName>
    </recommendedName>
</protein>
<evidence type="ECO:0000313" key="5">
    <source>
        <dbReference type="Proteomes" id="UP001324427"/>
    </source>
</evidence>
<dbReference type="Proteomes" id="UP001324427">
    <property type="component" value="Unassembled WGS sequence"/>
</dbReference>
<comment type="subcellular location">
    <subcellularLocation>
        <location evidence="1">Endoplasmic reticulum membrane</location>
        <topology evidence="1">Multi-pass membrane protein</topology>
    </subcellularLocation>
</comment>
<comment type="similarity">
    <text evidence="1">Belongs to the lunapark family.</text>
</comment>
<proteinExistence type="inferred from homology"/>
<dbReference type="InterPro" id="IPR019273">
    <property type="entry name" value="Lunapark_Znf"/>
</dbReference>
<sequence>MVSFWPFKGDDQSAASFEKVLSQLSTKINKASAQNDSLRQKQRRYKVLWTLYSTFAYILVAAILTLVTGYQRWSALEYSAIAGSPVLIFGIRTALDAYYNYRISGAQAHLNALYKQRETAITKLKAATKYDSTQQLLDKYGGTPGKRGASPQPPKKRKLEGGQSKQSAPQGPRTGFAPPPTANIQRAPSAGARPPQGALQPRSRNASGLAPEAAALMPSHDEPREDFAPNAFSAPSKPAAIRQQSTQYSEGPKWYDRIMDVVLGEDETQAKNRMALICDNCRLVNGQAPPGARTLEDVGKWRCSSCHAWNGVESEEKRMLKQITGEAQSPVSPTSAVSESTPHPISSEDESRELEHVDEDVGEDEDDSTSSTPAGSTRSKARQRTKA</sequence>
<keyword evidence="1" id="KW-0863">Zinc-finger</keyword>
<keyword evidence="1" id="KW-0256">Endoplasmic reticulum</keyword>
<dbReference type="GO" id="GO:0071788">
    <property type="term" value="P:endoplasmic reticulum tubular network maintenance"/>
    <property type="evidence" value="ECO:0007669"/>
    <property type="project" value="UniProtKB-UniRule"/>
</dbReference>
<gene>
    <name evidence="4" type="ORF">LTR36_000713</name>
</gene>
<evidence type="ECO:0000313" key="4">
    <source>
        <dbReference type="EMBL" id="KAK4547755.1"/>
    </source>
</evidence>
<keyword evidence="5" id="KW-1185">Reference proteome</keyword>
<feature type="compositionally biased region" description="Polar residues" evidence="2">
    <location>
        <begin position="369"/>
        <end position="378"/>
    </location>
</feature>
<reference evidence="4 5" key="1">
    <citation type="submission" date="2021-11" db="EMBL/GenBank/DDBJ databases">
        <title>Black yeast isolated from Biological Soil Crust.</title>
        <authorList>
            <person name="Kurbessoian T."/>
        </authorList>
    </citation>
    <scope>NUCLEOTIDE SEQUENCE [LARGE SCALE GENOMIC DNA]</scope>
    <source>
        <strain evidence="4 5">CCFEE 5522</strain>
    </source>
</reference>
<dbReference type="InterPro" id="IPR040115">
    <property type="entry name" value="Lnp"/>
</dbReference>
<dbReference type="GO" id="GO:1903373">
    <property type="term" value="P:positive regulation of endoplasmic reticulum tubular network organization"/>
    <property type="evidence" value="ECO:0007669"/>
    <property type="project" value="UniProtKB-UniRule"/>
</dbReference>
<dbReference type="EMBL" id="JAVFHQ010000010">
    <property type="protein sequence ID" value="KAK4547755.1"/>
    <property type="molecule type" value="Genomic_DNA"/>
</dbReference>
<keyword evidence="1" id="KW-0862">Zinc</keyword>
<dbReference type="GO" id="GO:0098826">
    <property type="term" value="C:endoplasmic reticulum tubular network membrane"/>
    <property type="evidence" value="ECO:0007669"/>
    <property type="project" value="UniProtKB-UniRule"/>
</dbReference>
<feature type="compositionally biased region" description="Acidic residues" evidence="2">
    <location>
        <begin position="347"/>
        <end position="368"/>
    </location>
</feature>
<feature type="transmembrane region" description="Helical" evidence="1">
    <location>
        <begin position="47"/>
        <end position="70"/>
    </location>
</feature>
<evidence type="ECO:0000256" key="2">
    <source>
        <dbReference type="SAM" id="MobiDB-lite"/>
    </source>
</evidence>